<dbReference type="Proteomes" id="UP000004535">
    <property type="component" value="Unassembled WGS sequence"/>
</dbReference>
<name>B9BS84_9BURK</name>
<feature type="region of interest" description="Disordered" evidence="1">
    <location>
        <begin position="1"/>
        <end position="25"/>
    </location>
</feature>
<evidence type="ECO:0000313" key="2">
    <source>
        <dbReference type="EMBL" id="EEE06655.1"/>
    </source>
</evidence>
<sequence length="78" mass="8521">MAGARGKGKSHRRCDAADAEGMPPRRFRNACDRATARALEEAGVPTVIVDADMVDARHRDRESSPAQIDAFLRARVCL</sequence>
<dbReference type="EMBL" id="ACFC01000006">
    <property type="protein sequence ID" value="EEE06655.1"/>
    <property type="molecule type" value="Genomic_DNA"/>
</dbReference>
<organism evidence="2 3">
    <name type="scientific">Burkholderia multivorans CGD2</name>
    <dbReference type="NCBI Taxonomy" id="513052"/>
    <lineage>
        <taxon>Bacteria</taxon>
        <taxon>Pseudomonadati</taxon>
        <taxon>Pseudomonadota</taxon>
        <taxon>Betaproteobacteria</taxon>
        <taxon>Burkholderiales</taxon>
        <taxon>Burkholderiaceae</taxon>
        <taxon>Burkholderia</taxon>
        <taxon>Burkholderia cepacia complex</taxon>
    </lineage>
</organism>
<evidence type="ECO:0000256" key="1">
    <source>
        <dbReference type="SAM" id="MobiDB-lite"/>
    </source>
</evidence>
<comment type="caution">
    <text evidence="2">The sequence shown here is derived from an EMBL/GenBank/DDBJ whole genome shotgun (WGS) entry which is preliminary data.</text>
</comment>
<dbReference type="AlphaFoldDB" id="B9BS84"/>
<evidence type="ECO:0000313" key="3">
    <source>
        <dbReference type="Proteomes" id="UP000004535"/>
    </source>
</evidence>
<accession>B9BS84</accession>
<gene>
    <name evidence="2" type="ORF">BURMUCGD2_4252</name>
</gene>
<feature type="compositionally biased region" description="Basic residues" evidence="1">
    <location>
        <begin position="1"/>
        <end position="12"/>
    </location>
</feature>
<proteinExistence type="predicted"/>
<protein>
    <submittedName>
        <fullName evidence="2">Uncharacterized protein</fullName>
    </submittedName>
</protein>
<reference evidence="2 3" key="1">
    <citation type="journal article" date="2012" name="J. Bacteriol.">
        <title>Draft Genome Sequence Determination for Cystic Fibrosis and Chronic Granulomatous Disease Burkholderia multivorans Isolates.</title>
        <authorList>
            <person name="Varga J.J."/>
            <person name="Losada L."/>
            <person name="Zelazny A.M."/>
            <person name="Brinkac L."/>
            <person name="Harkins D."/>
            <person name="Radune D."/>
            <person name="Hostetler J."/>
            <person name="Sampaio E.P."/>
            <person name="Ronning C.M."/>
            <person name="Nierman W.C."/>
            <person name="Greenberg D.E."/>
            <person name="Holland S.M."/>
            <person name="Goldberg J.B."/>
        </authorList>
    </citation>
    <scope>NUCLEOTIDE SEQUENCE [LARGE SCALE GENOMIC DNA]</scope>
    <source>
        <strain evidence="2 3">CGD2</strain>
    </source>
</reference>